<keyword evidence="3" id="KW-0677">Repeat</keyword>
<organism evidence="10 11">
    <name type="scientific">Cicer arietinum</name>
    <name type="common">Chickpea</name>
    <name type="synonym">Garbanzo</name>
    <dbReference type="NCBI Taxonomy" id="3827"/>
    <lineage>
        <taxon>Eukaryota</taxon>
        <taxon>Viridiplantae</taxon>
        <taxon>Streptophyta</taxon>
        <taxon>Embryophyta</taxon>
        <taxon>Tracheophyta</taxon>
        <taxon>Spermatophyta</taxon>
        <taxon>Magnoliopsida</taxon>
        <taxon>eudicotyledons</taxon>
        <taxon>Gunneridae</taxon>
        <taxon>Pentapetalae</taxon>
        <taxon>rosids</taxon>
        <taxon>fabids</taxon>
        <taxon>Fabales</taxon>
        <taxon>Fabaceae</taxon>
        <taxon>Papilionoideae</taxon>
        <taxon>50 kb inversion clade</taxon>
        <taxon>NPAAA clade</taxon>
        <taxon>Hologalegina</taxon>
        <taxon>IRL clade</taxon>
        <taxon>Cicereae</taxon>
        <taxon>Cicer</taxon>
    </lineage>
</organism>
<dbReference type="Gene3D" id="1.25.10.10">
    <property type="entry name" value="Leucine-rich Repeat Variant"/>
    <property type="match status" value="1"/>
</dbReference>
<reference evidence="10" key="1">
    <citation type="journal article" date="2013" name="Nat. Biotechnol.">
        <title>Draft genome sequence of chickpea (Cicer arietinum) provides a resource for trait improvement.</title>
        <authorList>
            <person name="Varshney R.K."/>
            <person name="Song C."/>
            <person name="Saxena R.K."/>
            <person name="Azam S."/>
            <person name="Yu S."/>
            <person name="Sharpe A.G."/>
            <person name="Cannon S."/>
            <person name="Baek J."/>
            <person name="Rosen B.D."/>
            <person name="Tar'an B."/>
            <person name="Millan T."/>
            <person name="Zhang X."/>
            <person name="Ramsay L.D."/>
            <person name="Iwata A."/>
            <person name="Wang Y."/>
            <person name="Nelson W."/>
            <person name="Farmer A.D."/>
            <person name="Gaur P.M."/>
            <person name="Soderlund C."/>
            <person name="Penmetsa R.V."/>
            <person name="Xu C."/>
            <person name="Bharti A.K."/>
            <person name="He W."/>
            <person name="Winter P."/>
            <person name="Zhao S."/>
            <person name="Hane J.K."/>
            <person name="Carrasquilla-Garcia N."/>
            <person name="Condie J.A."/>
            <person name="Upadhyaya H.D."/>
            <person name="Luo M.C."/>
            <person name="Thudi M."/>
            <person name="Gowda C.L."/>
            <person name="Singh N.P."/>
            <person name="Lichtenzveig J."/>
            <person name="Gali K.K."/>
            <person name="Rubio J."/>
            <person name="Nadarajan N."/>
            <person name="Dolezel J."/>
            <person name="Bansal K.C."/>
            <person name="Xu X."/>
            <person name="Edwards D."/>
            <person name="Zhang G."/>
            <person name="Kahl G."/>
            <person name="Gil J."/>
            <person name="Singh K.B."/>
            <person name="Datta S.K."/>
            <person name="Jackson S.A."/>
            <person name="Wang J."/>
            <person name="Cook D.R."/>
        </authorList>
    </citation>
    <scope>NUCLEOTIDE SEQUENCE [LARGE SCALE GENOMIC DNA]</scope>
    <source>
        <strain evidence="10">cv. CDC Frontier</strain>
    </source>
</reference>
<evidence type="ECO:0000256" key="1">
    <source>
        <dbReference type="ARBA" id="ARBA00004496"/>
    </source>
</evidence>
<evidence type="ECO:0000256" key="5">
    <source>
        <dbReference type="ARBA" id="ARBA00022884"/>
    </source>
</evidence>
<evidence type="ECO:0000256" key="6">
    <source>
        <dbReference type="ARBA" id="ARBA00055193"/>
    </source>
</evidence>
<dbReference type="GO" id="GO:0006417">
    <property type="term" value="P:regulation of translation"/>
    <property type="evidence" value="ECO:0007669"/>
    <property type="project" value="UniProtKB-KW"/>
</dbReference>
<dbReference type="PANTHER" id="PTHR12537">
    <property type="entry name" value="RNA BINDING PROTEIN PUMILIO-RELATED"/>
    <property type="match status" value="1"/>
</dbReference>
<feature type="repeat" description="Pumilio" evidence="7">
    <location>
        <begin position="896"/>
        <end position="931"/>
    </location>
</feature>
<feature type="repeat" description="Pumilio" evidence="7">
    <location>
        <begin position="715"/>
        <end position="750"/>
    </location>
</feature>
<dbReference type="SMART" id="SM00025">
    <property type="entry name" value="Pumilio"/>
    <property type="match status" value="8"/>
</dbReference>
<evidence type="ECO:0000313" key="10">
    <source>
        <dbReference type="Proteomes" id="UP000087171"/>
    </source>
</evidence>
<dbReference type="RefSeq" id="XP_004486985.1">
    <property type="nucleotide sequence ID" value="XM_004486928.3"/>
</dbReference>
<dbReference type="CDD" id="cd07920">
    <property type="entry name" value="Pumilio"/>
    <property type="match status" value="1"/>
</dbReference>
<dbReference type="InterPro" id="IPR012940">
    <property type="entry name" value="NABP"/>
</dbReference>
<dbReference type="KEGG" id="cam:101502172"/>
<proteinExistence type="predicted"/>
<accession>A0A1S2XEG8</accession>
<dbReference type="OrthoDB" id="668540at2759"/>
<evidence type="ECO:0000256" key="7">
    <source>
        <dbReference type="PROSITE-ProRule" id="PRU00317"/>
    </source>
</evidence>
<comment type="subcellular location">
    <subcellularLocation>
        <location evidence="1">Cytoplasm</location>
    </subcellularLocation>
</comment>
<dbReference type="PANTHER" id="PTHR12537:SF128">
    <property type="entry name" value="PUMILIO HOMOLOG 1-RELATED"/>
    <property type="match status" value="1"/>
</dbReference>
<dbReference type="GO" id="GO:0005737">
    <property type="term" value="C:cytoplasm"/>
    <property type="evidence" value="ECO:0007669"/>
    <property type="project" value="UniProtKB-SubCell"/>
</dbReference>
<dbReference type="InterPro" id="IPR011989">
    <property type="entry name" value="ARM-like"/>
</dbReference>
<evidence type="ECO:0000256" key="4">
    <source>
        <dbReference type="ARBA" id="ARBA00022845"/>
    </source>
</evidence>
<feature type="compositionally biased region" description="Basic and acidic residues" evidence="8">
    <location>
        <begin position="398"/>
        <end position="413"/>
    </location>
</feature>
<dbReference type="InterPro" id="IPR033712">
    <property type="entry name" value="Pumilio_RNA-bd"/>
</dbReference>
<dbReference type="AlphaFoldDB" id="A0A1S2XEG8"/>
<evidence type="ECO:0000256" key="8">
    <source>
        <dbReference type="SAM" id="MobiDB-lite"/>
    </source>
</evidence>
<dbReference type="GO" id="GO:0003729">
    <property type="term" value="F:mRNA binding"/>
    <property type="evidence" value="ECO:0007669"/>
    <property type="project" value="TreeGrafter"/>
</dbReference>
<dbReference type="SUPFAM" id="SSF48371">
    <property type="entry name" value="ARM repeat"/>
    <property type="match status" value="1"/>
</dbReference>
<dbReference type="eggNOG" id="KOG1488">
    <property type="taxonomic scope" value="Eukaryota"/>
</dbReference>
<comment type="function">
    <text evidence="6">Sequence-specific RNA-binding protein that regulates translation and mRNA stability by binding the 3'-UTR of target mRNAs. Binds the APUM-binding elements (APBEs) in the 3'-UTR mRNA sequence of CLV1, PNH, WUS and FAS2.</text>
</comment>
<feature type="repeat" description="Pumilio" evidence="7">
    <location>
        <begin position="859"/>
        <end position="895"/>
    </location>
</feature>
<keyword evidence="5" id="KW-0694">RNA-binding</keyword>
<feature type="domain" description="PUM-HD" evidence="9">
    <location>
        <begin position="695"/>
        <end position="1035"/>
    </location>
</feature>
<name>A0A1S2XEG8_CICAR</name>
<keyword evidence="10" id="KW-1185">Reference proteome</keyword>
<evidence type="ECO:0000256" key="2">
    <source>
        <dbReference type="ARBA" id="ARBA00022490"/>
    </source>
</evidence>
<dbReference type="Proteomes" id="UP000087171">
    <property type="component" value="Chromosome Ca1"/>
</dbReference>
<keyword evidence="4" id="KW-0810">Translation regulation</keyword>
<dbReference type="InterPro" id="IPR033133">
    <property type="entry name" value="PUM-HD"/>
</dbReference>
<feature type="repeat" description="Pumilio" evidence="7">
    <location>
        <begin position="787"/>
        <end position="822"/>
    </location>
</feature>
<feature type="repeat" description="Pumilio" evidence="7">
    <location>
        <begin position="751"/>
        <end position="786"/>
    </location>
</feature>
<dbReference type="STRING" id="3827.A0A1S2XEG8"/>
<evidence type="ECO:0000259" key="9">
    <source>
        <dbReference type="PROSITE" id="PS50303"/>
    </source>
</evidence>
<feature type="region of interest" description="Disordered" evidence="8">
    <location>
        <begin position="398"/>
        <end position="420"/>
    </location>
</feature>
<evidence type="ECO:0000256" key="3">
    <source>
        <dbReference type="ARBA" id="ARBA00022737"/>
    </source>
</evidence>
<dbReference type="PaxDb" id="3827-XP_004486985.1"/>
<dbReference type="InterPro" id="IPR016024">
    <property type="entry name" value="ARM-type_fold"/>
</dbReference>
<gene>
    <name evidence="11" type="primary">LOC101502172</name>
</gene>
<keyword evidence="2" id="KW-0963">Cytoplasm</keyword>
<dbReference type="Pfam" id="PF00806">
    <property type="entry name" value="PUF"/>
    <property type="match status" value="8"/>
</dbReference>
<evidence type="ECO:0000313" key="11">
    <source>
        <dbReference type="RefSeq" id="XP_004486985.1"/>
    </source>
</evidence>
<dbReference type="GeneID" id="101502172"/>
<dbReference type="InterPro" id="IPR001313">
    <property type="entry name" value="Pumilio_RNA-bd_rpt"/>
</dbReference>
<sequence>MLSELGRRPVIGGNDGSFGDEFEKEIGMLLRDQRRHEVDDHEPELNLYRSGSAPPTVEGSLSAVGGLFGGGSAASAAVSEFSGNGFASEEELRSDPAYLSYYYSNVNLNPRLPPPLLSKEDWRFTQRLKGGASVIGGIGDRRKVNGAADDNGGRSIFAAPPGFNMRKRESEVVVDEKIRGSAEWSGNGLIGLPGPGLGTKQKSLAEIFQDDLGRATPVTGFPSRPASRNAFDENVEITSSAEAELAHLRHDSSVTDALRSGSNVQGSPAAQNVGPQASYSYAAALGSSLSQSTTPDPQIVARAPSPCPTPIGSGRAVAAEKRSITSPDAFNDISSGINGSADIAAAMSSMNLSAGDVLDGDNHFTSQVESDVNNYQRYLFGMQGGQDHGKQHAYLKKSESGHLQKTAHYDSGKRSGSVSDTKNLSLDRQVELQKSAVSPNNSYFKGSPSSAYSGGGGLPAQFQASDGTNSTYNNYGLSGYGGNPAGASFMANQLGTGNLPPLFENVAAASAMASPGMDSRILGGGLASGVASPSDVHSLSRIGNPIASGALQAPFVDPMYLQYMRTPEYATAQLAALNDPSVDRNYLGNSYMNILELQKAYLGSLLSPQKSPYNVPMGGKSGGSNHHGYYGNAAYGVGLSYPGSPMANSLSSSPVGSGSPIRHNDLNMHFASGMRNVAGVMGQWHLDAGNADENFASSLLEEFKSNKTKCFELSEISGHVVEFSADQYGSRFIQQKLETASTEEKNMVYQEITPHALALMTDVFGNYVVQKFFEHGLASQRRELANKLYGHVLTLSLQMYGCRVIQKAIEVVDLDQKIKMVQELDGNIMRCVRDQNGNHVIQKCIECVPEDAIDFIVSTFFDQVVTLSTHPYGCRVIQRVLEHCEDPNTQQKVMDEILGAVSMLAQDQYGNYVVQHVLEHGKPHERSAIIKELAGNIVQMSQQKFASNVVEKCLTFGGPSERQLLVNEMLGSTDENEPLQAMMKDQFANYVVQKVLETCDDQQRELILSRIKVHLNALKKYTYGKHIVARVEKLVAAGERRIAAQSPHIA</sequence>
<dbReference type="Pfam" id="PF07990">
    <property type="entry name" value="NABP"/>
    <property type="match status" value="1"/>
</dbReference>
<dbReference type="PROSITE" id="PS50303">
    <property type="entry name" value="PUM_HD"/>
    <property type="match status" value="1"/>
</dbReference>
<feature type="repeat" description="Pumilio" evidence="7">
    <location>
        <begin position="932"/>
        <end position="967"/>
    </location>
</feature>
<dbReference type="PROSITE" id="PS50302">
    <property type="entry name" value="PUM"/>
    <property type="match status" value="8"/>
</dbReference>
<feature type="repeat" description="Pumilio" evidence="7">
    <location>
        <begin position="968"/>
        <end position="1009"/>
    </location>
</feature>
<protein>
    <submittedName>
        <fullName evidence="11">Pumilio homolog 2-like</fullName>
    </submittedName>
</protein>
<feature type="repeat" description="Pumilio" evidence="7">
    <location>
        <begin position="823"/>
        <end position="858"/>
    </location>
</feature>
<reference evidence="11" key="2">
    <citation type="submission" date="2025-08" db="UniProtKB">
        <authorList>
            <consortium name="RefSeq"/>
        </authorList>
    </citation>
    <scope>IDENTIFICATION</scope>
    <source>
        <tissue evidence="11">Etiolated seedlings</tissue>
    </source>
</reference>
<dbReference type="FunFam" id="1.25.10.10:FF:000004">
    <property type="entry name" value="Pumilio homolog 1 isoform 2"/>
    <property type="match status" value="1"/>
</dbReference>
<feature type="region of interest" description="Disordered" evidence="8">
    <location>
        <begin position="437"/>
        <end position="458"/>
    </location>
</feature>